<reference evidence="5" key="1">
    <citation type="submission" date="2022-10" db="EMBL/GenBank/DDBJ databases">
        <authorList>
            <person name="Chen Y."/>
            <person name="Dougan E. K."/>
            <person name="Chan C."/>
            <person name="Rhodes N."/>
            <person name="Thang M."/>
        </authorList>
    </citation>
    <scope>NUCLEOTIDE SEQUENCE</scope>
</reference>
<feature type="transmembrane region" description="Helical" evidence="2">
    <location>
        <begin position="1589"/>
        <end position="1608"/>
    </location>
</feature>
<keyword evidence="2" id="KW-0812">Transmembrane</keyword>
<feature type="transmembrane region" description="Helical" evidence="2">
    <location>
        <begin position="1223"/>
        <end position="1241"/>
    </location>
</feature>
<feature type="transmembrane region" description="Helical" evidence="2">
    <location>
        <begin position="1306"/>
        <end position="1327"/>
    </location>
</feature>
<dbReference type="InterPro" id="IPR006626">
    <property type="entry name" value="PbH1"/>
</dbReference>
<dbReference type="InterPro" id="IPR039448">
    <property type="entry name" value="Beta_helix"/>
</dbReference>
<keyword evidence="2" id="KW-0472">Membrane</keyword>
<feature type="transmembrane region" description="Helical" evidence="2">
    <location>
        <begin position="961"/>
        <end position="984"/>
    </location>
</feature>
<feature type="transmembrane region" description="Helical" evidence="2">
    <location>
        <begin position="1416"/>
        <end position="1433"/>
    </location>
</feature>
<keyword evidence="7" id="KW-1185">Reference proteome</keyword>
<feature type="transmembrane region" description="Helical" evidence="2">
    <location>
        <begin position="1628"/>
        <end position="1649"/>
    </location>
</feature>
<accession>A0A9P1BF00</accession>
<evidence type="ECO:0000313" key="5">
    <source>
        <dbReference type="EMBL" id="CAI3971445.1"/>
    </source>
</evidence>
<feature type="domain" description="Right handed beta helix" evidence="4">
    <location>
        <begin position="508"/>
        <end position="651"/>
    </location>
</feature>
<name>A0A9P1BF00_9DINO</name>
<dbReference type="InterPro" id="IPR019286">
    <property type="entry name" value="DUF2339_TM"/>
</dbReference>
<dbReference type="PANTHER" id="PTHR38434:SF1">
    <property type="entry name" value="BLL2549 PROTEIN"/>
    <property type="match status" value="1"/>
</dbReference>
<dbReference type="Proteomes" id="UP001152797">
    <property type="component" value="Unassembled WGS sequence"/>
</dbReference>
<sequence>MDGYSKRKTAQTEGQKILRLLAFAATAAMLHGNVSAGDFSFDTAPQGSRRVSGIAPLSNNGGSFRLRHFVGDGVGIQESSSSLGVFLPSSPDDEFFFLDGQYSLTNEANSVGNAGLGYRSFNRANNRFWGASLWYDVDGRNFNTFHQLGVTLELVGDVWDLRGNAYLPVGTTQSTVGSPIMNGGLEFQDNNLVFGSFVETETAYDGFDLELGRVWYPELFSRCIRTAVGFYHFQCDDNPHIYGARGRVEGSLTQNLDLGLTLQNDREFDTNLIFGVTWRFGGGTTIGARGCSYSARNRLRQTAPRNQQIVVTRGYSQVPIMAIDPTDGQAFHIIHVDSAASPGGDGTLARPYQTLAEAEAGSVAGDVIYAHADSVFLSQSISLQPNQQFLGEGVDHYINTQQLGSFLLPRATNGTSLPLIQSPAEVGVFVNSNTIVSGIHVDGAGEVGIGGMGLVGDVSINRNVITNSAEVGIAVQDFMGNVSIADNQVTGSGMLGVFAGTFGGGSSVGNVSISRNTVSDTGFDVAIGVAGLTGETLISENTVQNSGGLAIGVQEFNGNVTIVDNRATNSGELGIVAGDPGGSSFGNVTMSRNVVDGTTSEPGLGVAGVTGDIVITDNTVMNSGSTGTFVYRVVGDVTYLRNNVDNTAEEGTFFGEITGSVVATHNEVRTVNDFAYQFFDVSSNVHFANNLIDDTDTEGAIFSNVGGNVDILSNQLSNIGSTGFRVMGVGGDLTMQGNVLNTAGTDGYTIVQVAGDLTITGEQISNTGNAGILFTQNTGDALVDGNTISNFRDFGLFFFDNGGTAIVRNNTVINSTDFGILLESNTSTFTALVENNTFGTSVSLLTEGLRFFANGPGTLNVIARNNEVNTTNFSLFASNSAGSTFNLFLEDNDANNTYLMDMRAAGTFNLGGSLGTGGSFSDSDNGNLAHHGNTTSGGAPTVTALGTINIVDPTSGPVESLVVLFGVAALLLLIVLPIVAITLLTQTRREQAEGFRDLRTSITRLRNDLEDWQEQQRLPTAESPPEPAGQPEAEEQESEYAEPAELIEQAIEEPPQDFPTPVWSTTKEPVTAGEVPSASEHLAAAAASVAVDSEPRTPSRFETAARDMLRKMWNWIVVGEEHVPEGVSFEFAFASQWLLRIGILILVVGVGFFLKYSVDHGLINEVGRVALASIAGLGMLVAGTQMLGRRYHVLGQGLMGGGLATLYFAVFAAADFYQLIEMPLAFGLMTLVTVLAGAIAIRFNSILVAVLGIIGLYGYMFVLGIGVLGICYWKNWPLVNYLSFGATYALFFSAMGDYTSEHFWEVMPFAAAFFVLFSTMTFLYKLVNQSKSNLLDLLALWANAAVFFAVSYSLVEDMYGRQWVALVTLAAAAFYTGHVFYFLRSKVVDRELLVSFIGLASFFLAITMPLMLSREWVTVSWAIQAFVLLWVAGKIGSEFLRHVCYLLYALVLFRFGLIDLPQQFLRGPSAEDIPLLAYLKHLAERAVMFGVPIASIGGAYTLLARQEAAAQKLVGSENDISGWLSGARAMRLAVGVALGMVFVYLNLEFNRTFGYLYEPIKLPMLTLLWVAMCGVLLHESLVRKSRAIVDLLLVVAAGLLVKVFVFDLPSWDITHQMLYGTGYSFRDAALRLLDFGAVIGFLGSGYLLLTRKDHTQVASKLFGFGSLAMLFVYLTLEVNSFLHVYVDGLRTGGISILWSLFALGLILRGIGKNIRSLRYLGLGLFAVVTWKVFFVDLSQLEQFYRIIAFILLGILVLSGSFVYLRYRETFAIEGPREQGEVINFQFSRDVHTREIQRDQLLAIRLDSDIYANLQHDFADLRLVDGNGATVPYLLRRVRTTRASTVRKTWTPDDFTAKPLPGGGLEIILQLDEKAPHPMGLTVITPLDNFEQRVQVSVSPDGQQWEPIEREAVIFDYSRYMDVRQTSIELPESDHRFLRIVIDDVTAEQESELLELTRRLTGEKETERFEEVTIARRPFRIERIDFWRETLQDSVAGDEKTSYEVESILIEEDHEKQQTLVRIDTRKQPLTQFKLITPEKNFNRQVTVEVPHKKGAITTWHSISTAVLSRIDYKSLQREELTVDFPETRHAEYRLVINNRDNAPLKVEDVEAQGNVYELVFLAEPTEGYQLLYRSLDVEPPAYDTVAVETLLTQGFQPVLTELGSPQAAAFNAEPKRYQWRELINNPIFLGGVILLLILFLGSALYTAARRMDSLEEEPPK</sequence>
<feature type="transmembrane region" description="Helical" evidence="2">
    <location>
        <begin position="1248"/>
        <end position="1273"/>
    </location>
</feature>
<dbReference type="Pfam" id="PF13163">
    <property type="entry name" value="DUF3999"/>
    <property type="match status" value="1"/>
</dbReference>
<evidence type="ECO:0000313" key="7">
    <source>
        <dbReference type="Proteomes" id="UP001152797"/>
    </source>
</evidence>
<feature type="domain" description="Right handed beta helix" evidence="4">
    <location>
        <begin position="751"/>
        <end position="884"/>
    </location>
</feature>
<dbReference type="InterPro" id="IPR012334">
    <property type="entry name" value="Pectin_lyas_fold"/>
</dbReference>
<protein>
    <submittedName>
        <fullName evidence="6">DUF2339 domain-containing protein</fullName>
    </submittedName>
</protein>
<dbReference type="Pfam" id="PF13229">
    <property type="entry name" value="Beta_helix"/>
    <property type="match status" value="2"/>
</dbReference>
<dbReference type="EMBL" id="CAMXCT030000001">
    <property type="protein sequence ID" value="CAL4758757.1"/>
    <property type="molecule type" value="Genomic_DNA"/>
</dbReference>
<evidence type="ECO:0000256" key="1">
    <source>
        <dbReference type="SAM" id="MobiDB-lite"/>
    </source>
</evidence>
<dbReference type="Gene3D" id="2.160.20.10">
    <property type="entry name" value="Single-stranded right-handed beta-helix, Pectin lyase-like"/>
    <property type="match status" value="2"/>
</dbReference>
<feature type="transmembrane region" description="Helical" evidence="2">
    <location>
        <begin position="1445"/>
        <end position="1465"/>
    </location>
</feature>
<feature type="transmembrane region" description="Helical" evidence="2">
    <location>
        <begin position="1334"/>
        <end position="1355"/>
    </location>
</feature>
<proteinExistence type="predicted"/>
<gene>
    <name evidence="5" type="ORF">C1SCF055_LOCUS35</name>
</gene>
<dbReference type="Pfam" id="PF11924">
    <property type="entry name" value="IAT_beta"/>
    <property type="match status" value="1"/>
</dbReference>
<feature type="transmembrane region" description="Helical" evidence="2">
    <location>
        <begin position="1661"/>
        <end position="1682"/>
    </location>
</feature>
<dbReference type="EMBL" id="CAMXCT020000001">
    <property type="protein sequence ID" value="CAL1124820.1"/>
    <property type="molecule type" value="Genomic_DNA"/>
</dbReference>
<feature type="transmembrane region" description="Helical" evidence="2">
    <location>
        <begin position="1485"/>
        <end position="1503"/>
    </location>
</feature>
<dbReference type="OrthoDB" id="10687345at2759"/>
<feature type="transmembrane region" description="Helical" evidence="2">
    <location>
        <begin position="1166"/>
        <end position="1186"/>
    </location>
</feature>
<feature type="domain" description="Inverse autotransporter beta-domain" evidence="3">
    <location>
        <begin position="78"/>
        <end position="174"/>
    </location>
</feature>
<dbReference type="PANTHER" id="PTHR38434">
    <property type="entry name" value="BLL2549 PROTEIN"/>
    <property type="match status" value="1"/>
</dbReference>
<feature type="transmembrane region" description="Helical" evidence="2">
    <location>
        <begin position="2186"/>
        <end position="2208"/>
    </location>
</feature>
<organism evidence="5">
    <name type="scientific">Cladocopium goreaui</name>
    <dbReference type="NCBI Taxonomy" id="2562237"/>
    <lineage>
        <taxon>Eukaryota</taxon>
        <taxon>Sar</taxon>
        <taxon>Alveolata</taxon>
        <taxon>Dinophyceae</taxon>
        <taxon>Suessiales</taxon>
        <taxon>Symbiodiniaceae</taxon>
        <taxon>Cladocopium</taxon>
    </lineage>
</organism>
<keyword evidence="2" id="KW-1133">Transmembrane helix</keyword>
<evidence type="ECO:0000256" key="2">
    <source>
        <dbReference type="SAM" id="Phobius"/>
    </source>
</evidence>
<feature type="transmembrane region" description="Helical" evidence="2">
    <location>
        <begin position="1743"/>
        <end position="1764"/>
    </location>
</feature>
<comment type="caution">
    <text evidence="5">The sequence shown here is derived from an EMBL/GenBank/DDBJ whole genome shotgun (WGS) entry which is preliminary data.</text>
</comment>
<evidence type="ECO:0000313" key="6">
    <source>
        <dbReference type="EMBL" id="CAL4758757.1"/>
    </source>
</evidence>
<dbReference type="InterPro" id="IPR038177">
    <property type="entry name" value="IAT_beta_sf"/>
</dbReference>
<reference evidence="6 7" key="2">
    <citation type="submission" date="2024-05" db="EMBL/GenBank/DDBJ databases">
        <authorList>
            <person name="Chen Y."/>
            <person name="Shah S."/>
            <person name="Dougan E. K."/>
            <person name="Thang M."/>
            <person name="Chan C."/>
        </authorList>
    </citation>
    <scope>NUCLEOTIDE SEQUENCE [LARGE SCALE GENOMIC DNA]</scope>
</reference>
<feature type="transmembrane region" description="Helical" evidence="2">
    <location>
        <begin position="1137"/>
        <end position="1154"/>
    </location>
</feature>
<feature type="transmembrane region" description="Helical" evidence="2">
    <location>
        <begin position="1392"/>
        <end position="1410"/>
    </location>
</feature>
<dbReference type="InterPro" id="IPR011050">
    <property type="entry name" value="Pectin_lyase_fold/virulence"/>
</dbReference>
<feature type="compositionally biased region" description="Acidic residues" evidence="1">
    <location>
        <begin position="1032"/>
        <end position="1042"/>
    </location>
</feature>
<evidence type="ECO:0000259" key="4">
    <source>
        <dbReference type="Pfam" id="PF13229"/>
    </source>
</evidence>
<dbReference type="SMART" id="SM00710">
    <property type="entry name" value="PbH1"/>
    <property type="match status" value="14"/>
</dbReference>
<feature type="transmembrane region" description="Helical" evidence="2">
    <location>
        <begin position="1198"/>
        <end position="1217"/>
    </location>
</feature>
<dbReference type="InterPro" id="IPR025060">
    <property type="entry name" value="DUF3999"/>
</dbReference>
<dbReference type="Gene3D" id="2.40.160.160">
    <property type="entry name" value="Inverse autotransporter, beta-domain"/>
    <property type="match status" value="1"/>
</dbReference>
<feature type="transmembrane region" description="Helical" evidence="2">
    <location>
        <begin position="1688"/>
        <end position="1707"/>
    </location>
</feature>
<evidence type="ECO:0000259" key="3">
    <source>
        <dbReference type="Pfam" id="PF11924"/>
    </source>
</evidence>
<feature type="transmembrane region" description="Helical" evidence="2">
    <location>
        <begin position="1361"/>
        <end position="1383"/>
    </location>
</feature>
<feature type="region of interest" description="Disordered" evidence="1">
    <location>
        <begin position="1009"/>
        <end position="1042"/>
    </location>
</feature>
<dbReference type="EMBL" id="CAMXCT010000001">
    <property type="protein sequence ID" value="CAI3971445.1"/>
    <property type="molecule type" value="Genomic_DNA"/>
</dbReference>
<feature type="transmembrane region" description="Helical" evidence="2">
    <location>
        <begin position="1559"/>
        <end position="1577"/>
    </location>
</feature>
<feature type="transmembrane region" description="Helical" evidence="2">
    <location>
        <begin position="1719"/>
        <end position="1737"/>
    </location>
</feature>
<dbReference type="SUPFAM" id="SSF51126">
    <property type="entry name" value="Pectin lyase-like"/>
    <property type="match status" value="3"/>
</dbReference>
<dbReference type="Pfam" id="PF10101">
    <property type="entry name" value="DUF2339"/>
    <property type="match status" value="1"/>
</dbReference>
<dbReference type="InterPro" id="IPR024519">
    <property type="entry name" value="IAT_beta"/>
</dbReference>
<feature type="transmembrane region" description="Helical" evidence="2">
    <location>
        <begin position="1529"/>
        <end position="1547"/>
    </location>
</feature>